<organism evidence="1 2">
    <name type="scientific">Thermogutta terrifontis</name>
    <dbReference type="NCBI Taxonomy" id="1331910"/>
    <lineage>
        <taxon>Bacteria</taxon>
        <taxon>Pseudomonadati</taxon>
        <taxon>Planctomycetota</taxon>
        <taxon>Planctomycetia</taxon>
        <taxon>Pirellulales</taxon>
        <taxon>Thermoguttaceae</taxon>
        <taxon>Thermogutta</taxon>
    </lineage>
</organism>
<sequence length="85" mass="9607">MSRPLINLQYSLGLWRGLKATSKAGLKPRTPWSTAIHRRFFVKASAFTTLPFALICRDHENGSRATAIYNGPQRHLLPAAWRGFL</sequence>
<reference evidence="1 2" key="1">
    <citation type="journal article" name="Front. Microbiol.">
        <title>Sugar Metabolism of the First Thermophilic Planctomycete Thermogutta terrifontis: Comparative Genomic and Transcriptomic Approaches.</title>
        <authorList>
            <person name="Elcheninov A.G."/>
            <person name="Menzel P."/>
            <person name="Gudbergsdottir S.R."/>
            <person name="Slesarev A.I."/>
            <person name="Kadnikov V.V."/>
            <person name="Krogh A."/>
            <person name="Bonch-Osmolovskaya E.A."/>
            <person name="Peng X."/>
            <person name="Kublanov I.V."/>
        </authorList>
    </citation>
    <scope>NUCLEOTIDE SEQUENCE [LARGE SCALE GENOMIC DNA]</scope>
    <source>
        <strain evidence="1 2">R1</strain>
    </source>
</reference>
<evidence type="ECO:0000313" key="1">
    <source>
        <dbReference type="EMBL" id="ASV76788.1"/>
    </source>
</evidence>
<proteinExistence type="predicted"/>
<accession>A0A286RLF0</accession>
<dbReference type="KEGG" id="ttf:THTE_4187"/>
<keyword evidence="2" id="KW-1185">Reference proteome</keyword>
<gene>
    <name evidence="1" type="ORF">THTE_4187</name>
</gene>
<evidence type="ECO:0000313" key="2">
    <source>
        <dbReference type="Proteomes" id="UP000215086"/>
    </source>
</evidence>
<dbReference type="EMBL" id="CP018477">
    <property type="protein sequence ID" value="ASV76788.1"/>
    <property type="molecule type" value="Genomic_DNA"/>
</dbReference>
<protein>
    <submittedName>
        <fullName evidence="1">Uncharacterized protein</fullName>
    </submittedName>
</protein>
<dbReference type="Proteomes" id="UP000215086">
    <property type="component" value="Chromosome"/>
</dbReference>
<name>A0A286RLF0_9BACT</name>
<dbReference type="AlphaFoldDB" id="A0A286RLF0"/>